<accession>Q5F1Y7</accession>
<protein>
    <submittedName>
        <fullName evidence="2">Epstein-Barr virus EBNA-1-like protein</fullName>
    </submittedName>
</protein>
<sequence length="442" mass="48332">MERSGRAKWAGRPKARARGIEERESRWTGLTTRGPGWDPLVGDTVHRAERARGARARQGLGRGARARFAEDADAAGPRAASRLAVEHAHGEGLTGVDDDAGQNGRRTTAASGGANHGDTGESEHTGWLHETRGDEPTARIRRRELDGGELRRRQPAAGEGGNGDERWIRRKRFEGGRRREALPSSGGDGGEHTASDGNGRSKERAGARRSRPKRRQGGGRRMTPAGGKGEKRERKGGLSPCLFGKRRRERERCGRGRRSSASVPWRLVRGVAGPGDDDGDDGGGGVERSGDTGDRRGQARQRLTAAATRRSATTARARGLQREVRRFERGRAAARQGGDHAGARTRTTARGKRQRGSGEGGLGSARLTRTRAACGQSGEEGERERERERRGGRGRWAERDSAHRTRGRQNRLLWRNLIWKDLDSGLNSTIDRGLEILRWHGH</sequence>
<feature type="compositionally biased region" description="Basic and acidic residues" evidence="1">
    <location>
        <begin position="163"/>
        <end position="181"/>
    </location>
</feature>
<feature type="region of interest" description="Disordered" evidence="1">
    <location>
        <begin position="1"/>
        <end position="407"/>
    </location>
</feature>
<evidence type="ECO:0000313" key="2">
    <source>
        <dbReference type="EMBL" id="BAD89448.1"/>
    </source>
</evidence>
<feature type="compositionally biased region" description="Low complexity" evidence="1">
    <location>
        <begin position="74"/>
        <end position="83"/>
    </location>
</feature>
<proteinExistence type="predicted"/>
<feature type="compositionally biased region" description="Low complexity" evidence="1">
    <location>
        <begin position="300"/>
        <end position="318"/>
    </location>
</feature>
<feature type="compositionally biased region" description="Basic and acidic residues" evidence="1">
    <location>
        <begin position="118"/>
        <end position="152"/>
    </location>
</feature>
<feature type="compositionally biased region" description="Basic and acidic residues" evidence="1">
    <location>
        <begin position="189"/>
        <end position="206"/>
    </location>
</feature>
<organism evidence="2">
    <name type="scientific">Oryza sativa subsp. japonica</name>
    <name type="common">Rice</name>
    <dbReference type="NCBI Taxonomy" id="39947"/>
    <lineage>
        <taxon>Eukaryota</taxon>
        <taxon>Viridiplantae</taxon>
        <taxon>Streptophyta</taxon>
        <taxon>Embryophyta</taxon>
        <taxon>Tracheophyta</taxon>
        <taxon>Spermatophyta</taxon>
        <taxon>Magnoliopsida</taxon>
        <taxon>Liliopsida</taxon>
        <taxon>Poales</taxon>
        <taxon>Poaceae</taxon>
        <taxon>BOP clade</taxon>
        <taxon>Oryzoideae</taxon>
        <taxon>Oryzeae</taxon>
        <taxon>Oryzinae</taxon>
        <taxon>Oryza</taxon>
        <taxon>Oryza sativa</taxon>
    </lineage>
</organism>
<name>Q5F1Y7_ORYSJ</name>
<dbReference type="AlphaFoldDB" id="Q5F1Y7"/>
<feature type="compositionally biased region" description="Basic residues" evidence="1">
    <location>
        <begin position="207"/>
        <end position="218"/>
    </location>
</feature>
<feature type="compositionally biased region" description="Basic and acidic residues" evidence="1">
    <location>
        <begin position="320"/>
        <end position="342"/>
    </location>
</feature>
<dbReference type="EMBL" id="AP008246">
    <property type="protein sequence ID" value="BAD89448.1"/>
    <property type="molecule type" value="Genomic_DNA"/>
</dbReference>
<feature type="compositionally biased region" description="Basic and acidic residues" evidence="1">
    <location>
        <begin position="380"/>
        <end position="403"/>
    </location>
</feature>
<feature type="compositionally biased region" description="Basic and acidic residues" evidence="1">
    <location>
        <begin position="288"/>
        <end position="297"/>
    </location>
</feature>
<evidence type="ECO:0000256" key="1">
    <source>
        <dbReference type="SAM" id="MobiDB-lite"/>
    </source>
</evidence>
<gene>
    <name evidence="2" type="primary">B1642C07.31</name>
</gene>
<reference evidence="2" key="1">
    <citation type="submission" date="2005-01" db="EMBL/GenBank/DDBJ databases">
        <title>Oryza sativa nipponbare(GA3) genomic DNA, chromosome 1, BAC clone:B1642C07.</title>
        <authorList>
            <person name="Sasaki T."/>
            <person name="Matsumoto T."/>
            <person name="Fujisawa M."/>
        </authorList>
    </citation>
    <scope>NUCLEOTIDE SEQUENCE</scope>
</reference>